<sequence length="139" mass="15719">MIEGVVISGQPTDGQLMEAERVAVLSLSPLPRAEIVKELLRLQVKTSSRNMDETRAELQLEVYADELERYPADCVLLALKLAGSEKWWPEWETLERTLSPLDATRKTLLRGIRQRLSLVGRDHQRGQMSSFGDLMKAEG</sequence>
<reference evidence="2" key="1">
    <citation type="journal article" date="2019" name="Int. J. Syst. Evol. Microbiol.">
        <title>The Global Catalogue of Microorganisms (GCM) 10K type strain sequencing project: providing services to taxonomists for standard genome sequencing and annotation.</title>
        <authorList>
            <consortium name="The Broad Institute Genomics Platform"/>
            <consortium name="The Broad Institute Genome Sequencing Center for Infectious Disease"/>
            <person name="Wu L."/>
            <person name="Ma J."/>
        </authorList>
    </citation>
    <scope>NUCLEOTIDE SEQUENCE [LARGE SCALE GENOMIC DNA]</scope>
    <source>
        <strain evidence="2">CGMCC 4.7192</strain>
    </source>
</reference>
<keyword evidence="2" id="KW-1185">Reference proteome</keyword>
<dbReference type="RefSeq" id="WP_380252435.1">
    <property type="nucleotide sequence ID" value="NZ_JBHUII010000006.1"/>
</dbReference>
<organism evidence="1 2">
    <name type="scientific">Kiloniella antarctica</name>
    <dbReference type="NCBI Taxonomy" id="1550907"/>
    <lineage>
        <taxon>Bacteria</taxon>
        <taxon>Pseudomonadati</taxon>
        <taxon>Pseudomonadota</taxon>
        <taxon>Alphaproteobacteria</taxon>
        <taxon>Rhodospirillales</taxon>
        <taxon>Kiloniellaceae</taxon>
        <taxon>Kiloniella</taxon>
    </lineage>
</organism>
<proteinExistence type="predicted"/>
<dbReference type="Proteomes" id="UP001597294">
    <property type="component" value="Unassembled WGS sequence"/>
</dbReference>
<evidence type="ECO:0000313" key="1">
    <source>
        <dbReference type="EMBL" id="MFD2206622.1"/>
    </source>
</evidence>
<evidence type="ECO:0000313" key="2">
    <source>
        <dbReference type="Proteomes" id="UP001597294"/>
    </source>
</evidence>
<gene>
    <name evidence="1" type="ORF">ACFSKO_13395</name>
</gene>
<dbReference type="EMBL" id="JBHUII010000006">
    <property type="protein sequence ID" value="MFD2206622.1"/>
    <property type="molecule type" value="Genomic_DNA"/>
</dbReference>
<protein>
    <submittedName>
        <fullName evidence="1">Uncharacterized protein</fullName>
    </submittedName>
</protein>
<name>A0ABW5BKH1_9PROT</name>
<comment type="caution">
    <text evidence="1">The sequence shown here is derived from an EMBL/GenBank/DDBJ whole genome shotgun (WGS) entry which is preliminary data.</text>
</comment>
<accession>A0ABW5BKH1</accession>